<dbReference type="Pfam" id="PF14559">
    <property type="entry name" value="TPR_19"/>
    <property type="match status" value="1"/>
</dbReference>
<organism evidence="1 2">
    <name type="scientific">Labedaea rhizosphaerae</name>
    <dbReference type="NCBI Taxonomy" id="598644"/>
    <lineage>
        <taxon>Bacteria</taxon>
        <taxon>Bacillati</taxon>
        <taxon>Actinomycetota</taxon>
        <taxon>Actinomycetes</taxon>
        <taxon>Pseudonocardiales</taxon>
        <taxon>Pseudonocardiaceae</taxon>
        <taxon>Labedaea</taxon>
    </lineage>
</organism>
<protein>
    <recommendedName>
        <fullName evidence="3">Tetratricopeptide repeat protein</fullName>
    </recommendedName>
</protein>
<dbReference type="AlphaFoldDB" id="A0A4R6SGX6"/>
<dbReference type="InterPro" id="IPR011990">
    <property type="entry name" value="TPR-like_helical_dom_sf"/>
</dbReference>
<evidence type="ECO:0000313" key="2">
    <source>
        <dbReference type="Proteomes" id="UP000295444"/>
    </source>
</evidence>
<dbReference type="EMBL" id="SNXZ01000002">
    <property type="protein sequence ID" value="TDQ00606.1"/>
    <property type="molecule type" value="Genomic_DNA"/>
</dbReference>
<evidence type="ECO:0000313" key="1">
    <source>
        <dbReference type="EMBL" id="TDQ00606.1"/>
    </source>
</evidence>
<dbReference type="SUPFAM" id="SSF81901">
    <property type="entry name" value="HCP-like"/>
    <property type="match status" value="1"/>
</dbReference>
<dbReference type="Proteomes" id="UP000295444">
    <property type="component" value="Unassembled WGS sequence"/>
</dbReference>
<dbReference type="Gene3D" id="1.25.40.10">
    <property type="entry name" value="Tetratricopeptide repeat domain"/>
    <property type="match status" value="1"/>
</dbReference>
<accession>A0A4R6SGX6</accession>
<name>A0A4R6SGX6_LABRH</name>
<evidence type="ECO:0008006" key="3">
    <source>
        <dbReference type="Google" id="ProtNLM"/>
    </source>
</evidence>
<keyword evidence="2" id="KW-1185">Reference proteome</keyword>
<sequence length="477" mass="52574">MTDRLAFDEAIEVERRADKGSRSVRLSLLRRAGRLDELRVLAENDAEARKQLDRALIDHGSTSDIVDLARNPTKREVHPAAVDRLAKRRELDSLRMLAAEGDSLALLRAAELLVSDSRFTDAVDLLRAHDTERCHVHTLVHALVLDGRATEAIDELRQFKPALIDLLVHLRRSDEVRALADSSTSTTAPRIVNNARIAMAWVLHDENRTDEAIALLQQSAELPDPYGHRSVALAELLADAGHVDEALTELRRIDVEFPEEAERRNNAIAARILVRAGRRDELRQLADEGSAVANHELGKLLRDDGQIDEAARRFVASAKGGEYVALVDLAVMVIDHESLAGYQGLLEDYVKGAPWIGFDLRAAVAKKLAEQDRVDDLRRASKAGKRFADQFLAALLAFHHTPEMLARDAVSGDGPSLQALRLLAATGFLAHAGELRRFGLTPRGDIALDTNGTKAATPTLIRTPRREELILLADLAL</sequence>
<gene>
    <name evidence="1" type="ORF">EV186_102467</name>
</gene>
<reference evidence="1 2" key="1">
    <citation type="submission" date="2019-03" db="EMBL/GenBank/DDBJ databases">
        <title>Genomic Encyclopedia of Type Strains, Phase IV (KMG-IV): sequencing the most valuable type-strain genomes for metagenomic binning, comparative biology and taxonomic classification.</title>
        <authorList>
            <person name="Goeker M."/>
        </authorList>
    </citation>
    <scope>NUCLEOTIDE SEQUENCE [LARGE SCALE GENOMIC DNA]</scope>
    <source>
        <strain evidence="1 2">DSM 45361</strain>
    </source>
</reference>
<proteinExistence type="predicted"/>
<comment type="caution">
    <text evidence="1">The sequence shown here is derived from an EMBL/GenBank/DDBJ whole genome shotgun (WGS) entry which is preliminary data.</text>
</comment>